<evidence type="ECO:0000313" key="3">
    <source>
        <dbReference type="Proteomes" id="UP000323646"/>
    </source>
</evidence>
<dbReference type="AlphaFoldDB" id="A0A5D6VWM4"/>
<reference evidence="2 3" key="1">
    <citation type="submission" date="2019-08" db="EMBL/GenBank/DDBJ databases">
        <title>Selenomonas sp. mPRGC5 and Selenomonas sp. mPRGC8 isolated from ruminal fluid of dairy goat (Capra hircus).</title>
        <authorList>
            <person name="Poothong S."/>
            <person name="Nuengjamnong C."/>
            <person name="Tanasupawat S."/>
        </authorList>
    </citation>
    <scope>NUCLEOTIDE SEQUENCE [LARGE SCALE GENOMIC DNA]</scope>
    <source>
        <strain evidence="3">mPRGC5</strain>
    </source>
</reference>
<sequence>MRKLLYTLALGTALTLAPWTGATKTACAQDVWAASSGNYNYYVVSETVRATGNRYSARVKVDEGNGRSFRMDKFYMCDSYGLYTQGTDGGWIPVKGGFDLGIFHTILTLSQQ</sequence>
<dbReference type="Proteomes" id="UP000323646">
    <property type="component" value="Unassembled WGS sequence"/>
</dbReference>
<dbReference type="RefSeq" id="WP_149172135.1">
    <property type="nucleotide sequence ID" value="NZ_VTOY01000013.1"/>
</dbReference>
<feature type="signal peptide" evidence="1">
    <location>
        <begin position="1"/>
        <end position="28"/>
    </location>
</feature>
<keyword evidence="3" id="KW-1185">Reference proteome</keyword>
<evidence type="ECO:0000313" key="2">
    <source>
        <dbReference type="EMBL" id="TYZ20643.1"/>
    </source>
</evidence>
<dbReference type="EMBL" id="VTOY01000013">
    <property type="protein sequence ID" value="TYZ20643.1"/>
    <property type="molecule type" value="Genomic_DNA"/>
</dbReference>
<feature type="chain" id="PRO_5023142526" evidence="1">
    <location>
        <begin position="29"/>
        <end position="112"/>
    </location>
</feature>
<organism evidence="2 3">
    <name type="scientific">Selenomonas ruminis</name>
    <dbReference type="NCBI Taxonomy" id="2593411"/>
    <lineage>
        <taxon>Bacteria</taxon>
        <taxon>Bacillati</taxon>
        <taxon>Bacillota</taxon>
        <taxon>Negativicutes</taxon>
        <taxon>Selenomonadales</taxon>
        <taxon>Selenomonadaceae</taxon>
        <taxon>Selenomonas</taxon>
    </lineage>
</organism>
<evidence type="ECO:0000256" key="1">
    <source>
        <dbReference type="SAM" id="SignalP"/>
    </source>
</evidence>
<name>A0A5D6VWM4_9FIRM</name>
<comment type="caution">
    <text evidence="2">The sequence shown here is derived from an EMBL/GenBank/DDBJ whole genome shotgun (WGS) entry which is preliminary data.</text>
</comment>
<accession>A0A5D6VWM4</accession>
<proteinExistence type="predicted"/>
<gene>
    <name evidence="2" type="ORF">FZ040_11610</name>
</gene>
<protein>
    <submittedName>
        <fullName evidence="2">Uncharacterized protein</fullName>
    </submittedName>
</protein>
<keyword evidence="1" id="KW-0732">Signal</keyword>